<comment type="catalytic activity">
    <reaction evidence="5">
        <text>[pyruvate, water dikinase] + ADP = [pyruvate, water dikinase]-phosphate + AMP + H(+)</text>
        <dbReference type="Rhea" id="RHEA:46020"/>
        <dbReference type="Rhea" id="RHEA-COMP:11425"/>
        <dbReference type="Rhea" id="RHEA-COMP:11426"/>
        <dbReference type="ChEBI" id="CHEBI:15378"/>
        <dbReference type="ChEBI" id="CHEBI:43176"/>
        <dbReference type="ChEBI" id="CHEBI:68546"/>
        <dbReference type="ChEBI" id="CHEBI:456215"/>
        <dbReference type="ChEBI" id="CHEBI:456216"/>
        <dbReference type="EC" id="2.7.11.33"/>
    </reaction>
</comment>
<dbReference type="HAMAP" id="MF_01062">
    <property type="entry name" value="PSRP"/>
    <property type="match status" value="1"/>
</dbReference>
<comment type="similarity">
    <text evidence="5">Belongs to the pyruvate, phosphate/water dikinase regulatory protein family. PSRP subfamily.</text>
</comment>
<comment type="function">
    <text evidence="5">Bifunctional serine/threonine kinase and phosphorylase involved in the regulation of the phosphoenolpyruvate synthase (PEPS) by catalyzing its phosphorylation/dephosphorylation.</text>
</comment>
<feature type="binding site" evidence="5">
    <location>
        <begin position="158"/>
        <end position="165"/>
    </location>
    <ligand>
        <name>ADP</name>
        <dbReference type="ChEBI" id="CHEBI:456216"/>
    </ligand>
</feature>
<evidence type="ECO:0000256" key="4">
    <source>
        <dbReference type="ARBA" id="ARBA00022777"/>
    </source>
</evidence>
<keyword evidence="2 5" id="KW-0808">Transferase</keyword>
<evidence type="ECO:0000256" key="3">
    <source>
        <dbReference type="ARBA" id="ARBA00022741"/>
    </source>
</evidence>
<gene>
    <name evidence="6" type="ORF">GCM10007878_26150</name>
</gene>
<evidence type="ECO:0000256" key="1">
    <source>
        <dbReference type="ARBA" id="ARBA00022527"/>
    </source>
</evidence>
<comment type="caution">
    <text evidence="6">The sequence shown here is derived from an EMBL/GenBank/DDBJ whole genome shotgun (WGS) entry which is preliminary data.</text>
</comment>
<evidence type="ECO:0000256" key="5">
    <source>
        <dbReference type="HAMAP-Rule" id="MF_01062"/>
    </source>
</evidence>
<sequence>MELPMKRTAFFISDGTGITAEALGRSLLAQFEGIQFEQITQPYINTEEKAHAIVEQVNATAIKDGARPLLIDTVVNQSIRTIISKSEALNIDVFSSFLEPLEEELKTRSTYSVGQSHGISKAKEDTYKARIDSVHFALDNDDGARTHHYDKADIILIGVSRCGKTPTCIYMALQFGVRAANYPITEDDLLDSELPKALRPYRHKLFGLTIEPERLSSIRNERRANSSYASLKQCLREVEEVEALYSRHNIGFVDSTHYSIEEISTKIMAKAGIERRFSPR</sequence>
<dbReference type="Pfam" id="PF03618">
    <property type="entry name" value="Kinase-PPPase"/>
    <property type="match status" value="1"/>
</dbReference>
<evidence type="ECO:0000256" key="2">
    <source>
        <dbReference type="ARBA" id="ARBA00022679"/>
    </source>
</evidence>
<comment type="catalytic activity">
    <reaction evidence="5">
        <text>[pyruvate, water dikinase]-phosphate + phosphate + H(+) = [pyruvate, water dikinase] + diphosphate</text>
        <dbReference type="Rhea" id="RHEA:48580"/>
        <dbReference type="Rhea" id="RHEA-COMP:11425"/>
        <dbReference type="Rhea" id="RHEA-COMP:11426"/>
        <dbReference type="ChEBI" id="CHEBI:15378"/>
        <dbReference type="ChEBI" id="CHEBI:33019"/>
        <dbReference type="ChEBI" id="CHEBI:43176"/>
        <dbReference type="ChEBI" id="CHEBI:43474"/>
        <dbReference type="ChEBI" id="CHEBI:68546"/>
        <dbReference type="EC" id="2.7.4.28"/>
    </reaction>
</comment>
<name>A0ABQ6A2N7_9GAMM</name>
<dbReference type="PANTHER" id="PTHR31756">
    <property type="entry name" value="PYRUVATE, PHOSPHATE DIKINASE REGULATORY PROTEIN 1, CHLOROPLASTIC"/>
    <property type="match status" value="1"/>
</dbReference>
<evidence type="ECO:0000313" key="7">
    <source>
        <dbReference type="Proteomes" id="UP001156682"/>
    </source>
</evidence>
<accession>A0ABQ6A2N7</accession>
<dbReference type="InterPro" id="IPR026530">
    <property type="entry name" value="PSRP"/>
</dbReference>
<keyword evidence="4 5" id="KW-0418">Kinase</keyword>
<reference evidence="7" key="1">
    <citation type="journal article" date="2019" name="Int. J. Syst. Evol. Microbiol.">
        <title>The Global Catalogue of Microorganisms (GCM) 10K type strain sequencing project: providing services to taxonomists for standard genome sequencing and annotation.</title>
        <authorList>
            <consortium name="The Broad Institute Genomics Platform"/>
            <consortium name="The Broad Institute Genome Sequencing Center for Infectious Disease"/>
            <person name="Wu L."/>
            <person name="Ma J."/>
        </authorList>
    </citation>
    <scope>NUCLEOTIDE SEQUENCE [LARGE SCALE GENOMIC DNA]</scope>
    <source>
        <strain evidence="7">NBRC 100033</strain>
    </source>
</reference>
<dbReference type="InterPro" id="IPR005177">
    <property type="entry name" value="Kinase-pyrophosphorylase"/>
</dbReference>
<organism evidence="6 7">
    <name type="scientific">Marinospirillum insulare</name>
    <dbReference type="NCBI Taxonomy" id="217169"/>
    <lineage>
        <taxon>Bacteria</taxon>
        <taxon>Pseudomonadati</taxon>
        <taxon>Pseudomonadota</taxon>
        <taxon>Gammaproteobacteria</taxon>
        <taxon>Oceanospirillales</taxon>
        <taxon>Oceanospirillaceae</taxon>
        <taxon>Marinospirillum</taxon>
    </lineage>
</organism>
<dbReference type="EC" id="2.7.11.33" evidence="5"/>
<dbReference type="EC" id="2.7.4.28" evidence="5"/>
<protein>
    <recommendedName>
        <fullName evidence="5">Putative phosphoenolpyruvate synthase regulatory protein</fullName>
        <shortName evidence="5">PEP synthase regulatory protein</shortName>
        <shortName evidence="5">PSRP</shortName>
        <ecNumber evidence="5">2.7.11.33</ecNumber>
        <ecNumber evidence="5">2.7.4.28</ecNumber>
    </recommendedName>
    <alternativeName>
        <fullName evidence="5">Pyruvate, water dikinase regulatory protein</fullName>
    </alternativeName>
</protein>
<proteinExistence type="inferred from homology"/>
<dbReference type="EMBL" id="BSOR01000078">
    <property type="protein sequence ID" value="GLR65176.1"/>
    <property type="molecule type" value="Genomic_DNA"/>
</dbReference>
<keyword evidence="7" id="KW-1185">Reference proteome</keyword>
<dbReference type="PANTHER" id="PTHR31756:SF3">
    <property type="entry name" value="PYRUVATE, PHOSPHATE DIKINASE REGULATORY PROTEIN 1, CHLOROPLASTIC"/>
    <property type="match status" value="1"/>
</dbReference>
<dbReference type="NCBIfam" id="NF003742">
    <property type="entry name" value="PRK05339.1"/>
    <property type="match status" value="1"/>
</dbReference>
<keyword evidence="1 5" id="KW-0723">Serine/threonine-protein kinase</keyword>
<evidence type="ECO:0000313" key="6">
    <source>
        <dbReference type="EMBL" id="GLR65176.1"/>
    </source>
</evidence>
<dbReference type="Proteomes" id="UP001156682">
    <property type="component" value="Unassembled WGS sequence"/>
</dbReference>
<keyword evidence="3 5" id="KW-0547">Nucleotide-binding</keyword>